<evidence type="ECO:0000313" key="2">
    <source>
        <dbReference type="EMBL" id="TSE09886.1"/>
    </source>
</evidence>
<name>A0A554VNF6_9FLAO</name>
<dbReference type="SUPFAM" id="SSF51126">
    <property type="entry name" value="Pectin lyase-like"/>
    <property type="match status" value="1"/>
</dbReference>
<sequence length="387" mass="45109">MKIYCTLIILFIYINVFSSNKQVMVSNVKEFFEALDNNTEIIVKCKVLDFTLENLEKELNIENFYEHWTDDEPYKLIPKSYFLASGIVLNGYENLIIRSVEHTDIISNNDFDNILSFKNCKEIILEGFSIFHTLPTCNGAVLSVLLSNNISINNCHLNGSGGIGATLIGTNNVKFNNVEIFNNVFYAIYTVNSTKIKFKDCDIYENHDWGESVIYSDISDLLFQNCRIENNQSKNLIYSFLGMPLYVNFKNCDIEENAFNFDLQSYIDNRTNEKSKKGKRKTILKLFMGFLQEELGSDHDNRNNEFVSFFTKDYKIKYENQTGLSDFLSFYYGLKKKEVQINNFNLIDDDKVIVNRGTKNQEIWDFYFNSKNKVKEIKVKFTFANKM</sequence>
<gene>
    <name evidence="2" type="ORF">FOF46_07675</name>
</gene>
<dbReference type="Proteomes" id="UP000318833">
    <property type="component" value="Unassembled WGS sequence"/>
</dbReference>
<evidence type="ECO:0000259" key="1">
    <source>
        <dbReference type="Pfam" id="PF13229"/>
    </source>
</evidence>
<dbReference type="Gene3D" id="2.160.20.10">
    <property type="entry name" value="Single-stranded right-handed beta-helix, Pectin lyase-like"/>
    <property type="match status" value="1"/>
</dbReference>
<proteinExistence type="predicted"/>
<organism evidence="2 3">
    <name type="scientific">Aquimarina algiphila</name>
    <dbReference type="NCBI Taxonomy" id="2047982"/>
    <lineage>
        <taxon>Bacteria</taxon>
        <taxon>Pseudomonadati</taxon>
        <taxon>Bacteroidota</taxon>
        <taxon>Flavobacteriia</taxon>
        <taxon>Flavobacteriales</taxon>
        <taxon>Flavobacteriaceae</taxon>
        <taxon>Aquimarina</taxon>
    </lineage>
</organism>
<dbReference type="Pfam" id="PF13229">
    <property type="entry name" value="Beta_helix"/>
    <property type="match status" value="1"/>
</dbReference>
<dbReference type="InterPro" id="IPR012334">
    <property type="entry name" value="Pectin_lyas_fold"/>
</dbReference>
<accession>A0A554VNF6</accession>
<dbReference type="AlphaFoldDB" id="A0A554VNF6"/>
<comment type="caution">
    <text evidence="2">The sequence shown here is derived from an EMBL/GenBank/DDBJ whole genome shotgun (WGS) entry which is preliminary data.</text>
</comment>
<keyword evidence="3" id="KW-1185">Reference proteome</keyword>
<dbReference type="OrthoDB" id="1446207at2"/>
<dbReference type="InterPro" id="IPR039448">
    <property type="entry name" value="Beta_helix"/>
</dbReference>
<dbReference type="InterPro" id="IPR011050">
    <property type="entry name" value="Pectin_lyase_fold/virulence"/>
</dbReference>
<feature type="domain" description="Right handed beta helix" evidence="1">
    <location>
        <begin position="106"/>
        <end position="238"/>
    </location>
</feature>
<dbReference type="EMBL" id="VLNR01000011">
    <property type="protein sequence ID" value="TSE09886.1"/>
    <property type="molecule type" value="Genomic_DNA"/>
</dbReference>
<protein>
    <submittedName>
        <fullName evidence="2">Right-handed parallel beta-helix repeat-containing protein</fullName>
    </submittedName>
</protein>
<evidence type="ECO:0000313" key="3">
    <source>
        <dbReference type="Proteomes" id="UP000318833"/>
    </source>
</evidence>
<reference evidence="2 3" key="1">
    <citation type="submission" date="2019-07" db="EMBL/GenBank/DDBJ databases">
        <title>The draft genome sequence of Aquimarina algiphila M91.</title>
        <authorList>
            <person name="Meng X."/>
        </authorList>
    </citation>
    <scope>NUCLEOTIDE SEQUENCE [LARGE SCALE GENOMIC DNA]</scope>
    <source>
        <strain evidence="2 3">M91</strain>
    </source>
</reference>